<dbReference type="AlphaFoldDB" id="A0A6A5V5K9"/>
<organism evidence="2 3">
    <name type="scientific">Bimuria novae-zelandiae CBS 107.79</name>
    <dbReference type="NCBI Taxonomy" id="1447943"/>
    <lineage>
        <taxon>Eukaryota</taxon>
        <taxon>Fungi</taxon>
        <taxon>Dikarya</taxon>
        <taxon>Ascomycota</taxon>
        <taxon>Pezizomycotina</taxon>
        <taxon>Dothideomycetes</taxon>
        <taxon>Pleosporomycetidae</taxon>
        <taxon>Pleosporales</taxon>
        <taxon>Massarineae</taxon>
        <taxon>Didymosphaeriaceae</taxon>
        <taxon>Bimuria</taxon>
    </lineage>
</organism>
<dbReference type="Proteomes" id="UP000800036">
    <property type="component" value="Unassembled WGS sequence"/>
</dbReference>
<gene>
    <name evidence="2" type="ORF">BU23DRAFT_159887</name>
</gene>
<proteinExistence type="predicted"/>
<reference evidence="2" key="1">
    <citation type="journal article" date="2020" name="Stud. Mycol.">
        <title>101 Dothideomycetes genomes: a test case for predicting lifestyles and emergence of pathogens.</title>
        <authorList>
            <person name="Haridas S."/>
            <person name="Albert R."/>
            <person name="Binder M."/>
            <person name="Bloem J."/>
            <person name="Labutti K."/>
            <person name="Salamov A."/>
            <person name="Andreopoulos B."/>
            <person name="Baker S."/>
            <person name="Barry K."/>
            <person name="Bills G."/>
            <person name="Bluhm B."/>
            <person name="Cannon C."/>
            <person name="Castanera R."/>
            <person name="Culley D."/>
            <person name="Daum C."/>
            <person name="Ezra D."/>
            <person name="Gonzalez J."/>
            <person name="Henrissat B."/>
            <person name="Kuo A."/>
            <person name="Liang C."/>
            <person name="Lipzen A."/>
            <person name="Lutzoni F."/>
            <person name="Magnuson J."/>
            <person name="Mondo S."/>
            <person name="Nolan M."/>
            <person name="Ohm R."/>
            <person name="Pangilinan J."/>
            <person name="Park H.-J."/>
            <person name="Ramirez L."/>
            <person name="Alfaro M."/>
            <person name="Sun H."/>
            <person name="Tritt A."/>
            <person name="Yoshinaga Y."/>
            <person name="Zwiers L.-H."/>
            <person name="Turgeon B."/>
            <person name="Goodwin S."/>
            <person name="Spatafora J."/>
            <person name="Crous P."/>
            <person name="Grigoriev I."/>
        </authorList>
    </citation>
    <scope>NUCLEOTIDE SEQUENCE</scope>
    <source>
        <strain evidence="2">CBS 107.79</strain>
    </source>
</reference>
<name>A0A6A5V5K9_9PLEO</name>
<accession>A0A6A5V5K9</accession>
<sequence>MYQATPPSNTHRRIVSKTSFTISSFHSTRNSPHCCSVVLYPPLINTPCTPRPANHLRVPVSRPGSLTLRFAKAPQSEEKVEELTVLSKDGIGSPHLHKSQGAACPGHSQRMPRDTITPPAQEGETRPQSGFARARREMENAMIRKERIIKVVCGH</sequence>
<evidence type="ECO:0000313" key="3">
    <source>
        <dbReference type="Proteomes" id="UP000800036"/>
    </source>
</evidence>
<protein>
    <submittedName>
        <fullName evidence="2">Uncharacterized protein</fullName>
    </submittedName>
</protein>
<evidence type="ECO:0000256" key="1">
    <source>
        <dbReference type="SAM" id="MobiDB-lite"/>
    </source>
</evidence>
<feature type="region of interest" description="Disordered" evidence="1">
    <location>
        <begin position="90"/>
        <end position="133"/>
    </location>
</feature>
<keyword evidence="3" id="KW-1185">Reference proteome</keyword>
<dbReference type="EMBL" id="ML976686">
    <property type="protein sequence ID" value="KAF1972511.1"/>
    <property type="molecule type" value="Genomic_DNA"/>
</dbReference>
<evidence type="ECO:0000313" key="2">
    <source>
        <dbReference type="EMBL" id="KAF1972511.1"/>
    </source>
</evidence>